<reference evidence="2 3" key="1">
    <citation type="journal article" date="2020" name="ISME J.">
        <title>Uncovering the hidden diversity of litter-decomposition mechanisms in mushroom-forming fungi.</title>
        <authorList>
            <person name="Floudas D."/>
            <person name="Bentzer J."/>
            <person name="Ahren D."/>
            <person name="Johansson T."/>
            <person name="Persson P."/>
            <person name="Tunlid A."/>
        </authorList>
    </citation>
    <scope>NUCLEOTIDE SEQUENCE [LARGE SCALE GENOMIC DNA]</scope>
    <source>
        <strain evidence="2 3">CBS 146.42</strain>
    </source>
</reference>
<evidence type="ECO:0000313" key="2">
    <source>
        <dbReference type="EMBL" id="KAF5351030.1"/>
    </source>
</evidence>
<feature type="compositionally biased region" description="Polar residues" evidence="1">
    <location>
        <begin position="189"/>
        <end position="208"/>
    </location>
</feature>
<evidence type="ECO:0000256" key="1">
    <source>
        <dbReference type="SAM" id="MobiDB-lite"/>
    </source>
</evidence>
<dbReference type="SUPFAM" id="SSF52540">
    <property type="entry name" value="P-loop containing nucleoside triphosphate hydrolases"/>
    <property type="match status" value="1"/>
</dbReference>
<dbReference type="Proteomes" id="UP000559027">
    <property type="component" value="Unassembled WGS sequence"/>
</dbReference>
<name>A0A8H5D031_9AGAR</name>
<evidence type="ECO:0000313" key="3">
    <source>
        <dbReference type="Proteomes" id="UP000559027"/>
    </source>
</evidence>
<dbReference type="EMBL" id="JAACJO010000013">
    <property type="protein sequence ID" value="KAF5351030.1"/>
    <property type="molecule type" value="Genomic_DNA"/>
</dbReference>
<dbReference type="InterPro" id="IPR027417">
    <property type="entry name" value="P-loop_NTPase"/>
</dbReference>
<feature type="region of interest" description="Disordered" evidence="1">
    <location>
        <begin position="189"/>
        <end position="209"/>
    </location>
</feature>
<dbReference type="OrthoDB" id="8954335at2759"/>
<comment type="caution">
    <text evidence="2">The sequence shown here is derived from an EMBL/GenBank/DDBJ whole genome shotgun (WGS) entry which is preliminary data.</text>
</comment>
<protein>
    <recommendedName>
        <fullName evidence="4">G domain-containing protein</fullName>
    </recommendedName>
</protein>
<dbReference type="AlphaFoldDB" id="A0A8H5D031"/>
<dbReference type="Gene3D" id="3.40.50.300">
    <property type="entry name" value="P-loop containing nucleotide triphosphate hydrolases"/>
    <property type="match status" value="1"/>
</dbReference>
<keyword evidence="3" id="KW-1185">Reference proteome</keyword>
<organism evidence="2 3">
    <name type="scientific">Leucocoprinus leucothites</name>
    <dbReference type="NCBI Taxonomy" id="201217"/>
    <lineage>
        <taxon>Eukaryota</taxon>
        <taxon>Fungi</taxon>
        <taxon>Dikarya</taxon>
        <taxon>Basidiomycota</taxon>
        <taxon>Agaricomycotina</taxon>
        <taxon>Agaricomycetes</taxon>
        <taxon>Agaricomycetidae</taxon>
        <taxon>Agaricales</taxon>
        <taxon>Agaricineae</taxon>
        <taxon>Agaricaceae</taxon>
        <taxon>Leucocoprinus</taxon>
    </lineage>
</organism>
<feature type="region of interest" description="Disordered" evidence="1">
    <location>
        <begin position="361"/>
        <end position="398"/>
    </location>
</feature>
<accession>A0A8H5D031</accession>
<gene>
    <name evidence="2" type="ORF">D9756_008417</name>
</gene>
<evidence type="ECO:0008006" key="4">
    <source>
        <dbReference type="Google" id="ProtNLM"/>
    </source>
</evidence>
<proteinExistence type="predicted"/>
<feature type="region of interest" description="Disordered" evidence="1">
    <location>
        <begin position="1"/>
        <end position="20"/>
    </location>
</feature>
<sequence length="398" mass="44653">MPKLPGFHQSSTPKNRDNTGRWVESGFFERKWEEISGVETVPNTRSLNKEDLIIAIMGPTGAGKSTASTVTKEFGYDAGEVGHTLHSTTSRVSALRIKFSDNINVVLVDTPGFDDTNRSDLDILGTIANWFKAIPDGEGALSGIVYLHRITDPRMTSTVVKNFEMFQRLCGKHFCKKVVLATTMWPDVKSQQPEGNASPTTMDSSLSNPPELVARERDLIKNYWDPMIQMGSTHFRFRRTQETAWIIFNHLFRIQSEDRWAHLVRIQEELVEQKKDIPKTEAGQRLHGLMQEVVATQAKVISQLKEELLKSVNQDPTVVSALLEELKSLREARKAAKRDMDVLDPSILKDIRRLITNLRNRLGSNTPKSPIKGSGDGAEESPLRVTHQAPDCADPQGQ</sequence>